<dbReference type="InterPro" id="IPR029479">
    <property type="entry name" value="Nitroreductase"/>
</dbReference>
<dbReference type="GO" id="GO:0016491">
    <property type="term" value="F:oxidoreductase activity"/>
    <property type="evidence" value="ECO:0007669"/>
    <property type="project" value="InterPro"/>
</dbReference>
<sequence length="245" mass="27332">MSKNIGQQFMQFTRYEHLAPSAQQAGQPQPSLELEYDHTIPLIDLPEPETFPEINLNLLEFIELRTSTRQYSGRSITLPELSYLLWCTQGVKGTISDKATLRTVPSAGARHAFETYLLVNNVEDLKPGLYRFLALEHKLLPVNLNQDIANEISAACLKQPAVKASAVTFIWTAVVERMTWKYGERGYRYLHLDAGHVCQNLYLTGESIGCGTCAIAAFDDEALNNALGIDGEHHFALYCAAIGKK</sequence>
<evidence type="ECO:0000313" key="2">
    <source>
        <dbReference type="EMBL" id="MPL65641.1"/>
    </source>
</evidence>
<dbReference type="PANTHER" id="PTHR43745">
    <property type="entry name" value="NITROREDUCTASE MJ1384-RELATED"/>
    <property type="match status" value="1"/>
</dbReference>
<dbReference type="EMBL" id="VSSQ01000029">
    <property type="protein sequence ID" value="MPL65641.1"/>
    <property type="molecule type" value="Genomic_DNA"/>
</dbReference>
<comment type="caution">
    <text evidence="2">The sequence shown here is derived from an EMBL/GenBank/DDBJ whole genome shotgun (WGS) entry which is preliminary data.</text>
</comment>
<organism evidence="2">
    <name type="scientific">bioreactor metagenome</name>
    <dbReference type="NCBI Taxonomy" id="1076179"/>
    <lineage>
        <taxon>unclassified sequences</taxon>
        <taxon>metagenomes</taxon>
        <taxon>ecological metagenomes</taxon>
    </lineage>
</organism>
<gene>
    <name evidence="2" type="ORF">SDC9_11305</name>
</gene>
<protein>
    <recommendedName>
        <fullName evidence="1">Nitroreductase domain-containing protein</fullName>
    </recommendedName>
</protein>
<accession>A0A644TIU4</accession>
<dbReference type="InterPro" id="IPR000415">
    <property type="entry name" value="Nitroreductase-like"/>
</dbReference>
<dbReference type="NCBIfam" id="TIGR03605">
    <property type="entry name" value="antibiot_sagB"/>
    <property type="match status" value="1"/>
</dbReference>
<dbReference type="CDD" id="cd02142">
    <property type="entry name" value="McbC_SagB-like_oxidoreductase"/>
    <property type="match status" value="1"/>
</dbReference>
<reference evidence="2" key="1">
    <citation type="submission" date="2019-08" db="EMBL/GenBank/DDBJ databases">
        <authorList>
            <person name="Kucharzyk K."/>
            <person name="Murdoch R.W."/>
            <person name="Higgins S."/>
            <person name="Loffler F."/>
        </authorList>
    </citation>
    <scope>NUCLEOTIDE SEQUENCE</scope>
</reference>
<proteinExistence type="predicted"/>
<dbReference type="PANTHER" id="PTHR43745:SF2">
    <property type="entry name" value="NITROREDUCTASE MJ1384-RELATED"/>
    <property type="match status" value="1"/>
</dbReference>
<evidence type="ECO:0000259" key="1">
    <source>
        <dbReference type="Pfam" id="PF00881"/>
    </source>
</evidence>
<dbReference type="InterPro" id="IPR020051">
    <property type="entry name" value="SagB-type_dehydrogenase"/>
</dbReference>
<feature type="domain" description="Nitroreductase" evidence="1">
    <location>
        <begin position="64"/>
        <end position="244"/>
    </location>
</feature>
<dbReference type="Pfam" id="PF00881">
    <property type="entry name" value="Nitroreductase"/>
    <property type="match status" value="1"/>
</dbReference>
<name>A0A644TIU4_9ZZZZ</name>
<dbReference type="Gene3D" id="3.40.109.10">
    <property type="entry name" value="NADH Oxidase"/>
    <property type="match status" value="1"/>
</dbReference>
<dbReference type="AlphaFoldDB" id="A0A644TIU4"/>
<dbReference type="InterPro" id="IPR052544">
    <property type="entry name" value="Bacteriocin_Proc_Enz"/>
</dbReference>
<dbReference type="SUPFAM" id="SSF55469">
    <property type="entry name" value="FMN-dependent nitroreductase-like"/>
    <property type="match status" value="1"/>
</dbReference>